<dbReference type="GO" id="GO:0009099">
    <property type="term" value="P:L-valine biosynthetic process"/>
    <property type="evidence" value="ECO:0007669"/>
    <property type="project" value="TreeGrafter"/>
</dbReference>
<dbReference type="CDD" id="cd07035">
    <property type="entry name" value="TPP_PYR_POX_like"/>
    <property type="match status" value="1"/>
</dbReference>
<dbReference type="GO" id="GO:0000287">
    <property type="term" value="F:magnesium ion binding"/>
    <property type="evidence" value="ECO:0007669"/>
    <property type="project" value="InterPro"/>
</dbReference>
<keyword evidence="8" id="KW-1185">Reference proteome</keyword>
<evidence type="ECO:0000256" key="3">
    <source>
        <dbReference type="RuleBase" id="RU362132"/>
    </source>
</evidence>
<feature type="domain" description="Thiamine pyrophosphate enzyme central" evidence="4">
    <location>
        <begin position="188"/>
        <end position="318"/>
    </location>
</feature>
<keyword evidence="2 3" id="KW-0786">Thiamine pyrophosphate</keyword>
<evidence type="ECO:0000313" key="7">
    <source>
        <dbReference type="EMBL" id="QSO45604.1"/>
    </source>
</evidence>
<dbReference type="InterPro" id="IPR012001">
    <property type="entry name" value="Thiamin_PyroP_enz_TPP-bd_dom"/>
</dbReference>
<gene>
    <name evidence="7" type="ORF">JZ786_13640</name>
</gene>
<dbReference type="GO" id="GO:0003984">
    <property type="term" value="F:acetolactate synthase activity"/>
    <property type="evidence" value="ECO:0007669"/>
    <property type="project" value="TreeGrafter"/>
</dbReference>
<feature type="domain" description="Thiamine pyrophosphate enzyme TPP-binding" evidence="5">
    <location>
        <begin position="379"/>
        <end position="526"/>
    </location>
</feature>
<organism evidence="7 8">
    <name type="scientific">Alicyclobacillus mengziensis</name>
    <dbReference type="NCBI Taxonomy" id="2931921"/>
    <lineage>
        <taxon>Bacteria</taxon>
        <taxon>Bacillati</taxon>
        <taxon>Bacillota</taxon>
        <taxon>Bacilli</taxon>
        <taxon>Bacillales</taxon>
        <taxon>Alicyclobacillaceae</taxon>
        <taxon>Alicyclobacillus</taxon>
    </lineage>
</organism>
<dbReference type="Proteomes" id="UP000663505">
    <property type="component" value="Chromosome"/>
</dbReference>
<evidence type="ECO:0000259" key="6">
    <source>
        <dbReference type="Pfam" id="PF02776"/>
    </source>
</evidence>
<dbReference type="Pfam" id="PF00205">
    <property type="entry name" value="TPP_enzyme_M"/>
    <property type="match status" value="1"/>
</dbReference>
<dbReference type="Gene3D" id="3.40.50.970">
    <property type="match status" value="2"/>
</dbReference>
<dbReference type="FunFam" id="3.40.50.970:FF:000007">
    <property type="entry name" value="Acetolactate synthase"/>
    <property type="match status" value="1"/>
</dbReference>
<dbReference type="Pfam" id="PF02776">
    <property type="entry name" value="TPP_enzyme_N"/>
    <property type="match status" value="1"/>
</dbReference>
<dbReference type="InterPro" id="IPR029035">
    <property type="entry name" value="DHS-like_NAD/FAD-binding_dom"/>
</dbReference>
<dbReference type="InterPro" id="IPR012000">
    <property type="entry name" value="Thiamin_PyroP_enz_cen_dom"/>
</dbReference>
<dbReference type="InterPro" id="IPR011766">
    <property type="entry name" value="TPP_enzyme_TPP-bd"/>
</dbReference>
<evidence type="ECO:0000256" key="2">
    <source>
        <dbReference type="ARBA" id="ARBA00023052"/>
    </source>
</evidence>
<dbReference type="GO" id="GO:0030976">
    <property type="term" value="F:thiamine pyrophosphate binding"/>
    <property type="evidence" value="ECO:0007669"/>
    <property type="project" value="InterPro"/>
</dbReference>
<evidence type="ECO:0000256" key="1">
    <source>
        <dbReference type="ARBA" id="ARBA00007812"/>
    </source>
</evidence>
<dbReference type="GO" id="GO:0009097">
    <property type="term" value="P:isoleucine biosynthetic process"/>
    <property type="evidence" value="ECO:0007669"/>
    <property type="project" value="TreeGrafter"/>
</dbReference>
<dbReference type="GO" id="GO:0050660">
    <property type="term" value="F:flavin adenine dinucleotide binding"/>
    <property type="evidence" value="ECO:0007669"/>
    <property type="project" value="TreeGrafter"/>
</dbReference>
<dbReference type="InterPro" id="IPR045229">
    <property type="entry name" value="TPP_enz"/>
</dbReference>
<dbReference type="EMBL" id="CP071182">
    <property type="protein sequence ID" value="QSO45604.1"/>
    <property type="molecule type" value="Genomic_DNA"/>
</dbReference>
<dbReference type="Gene3D" id="3.40.50.1220">
    <property type="entry name" value="TPP-binding domain"/>
    <property type="match status" value="1"/>
</dbReference>
<dbReference type="GO" id="GO:0005948">
    <property type="term" value="C:acetolactate synthase complex"/>
    <property type="evidence" value="ECO:0007669"/>
    <property type="project" value="TreeGrafter"/>
</dbReference>
<evidence type="ECO:0000259" key="4">
    <source>
        <dbReference type="Pfam" id="PF00205"/>
    </source>
</evidence>
<proteinExistence type="inferred from homology"/>
<reference evidence="7 8" key="1">
    <citation type="submission" date="2021-02" db="EMBL/GenBank/DDBJ databases">
        <title>Alicyclobacillus curvatus sp. nov. and Alicyclobacillus mengziensis sp. nov., two acidophilic bacteria isolated from acid mine drainage.</title>
        <authorList>
            <person name="Huang Y."/>
        </authorList>
    </citation>
    <scope>NUCLEOTIDE SEQUENCE [LARGE SCALE GENOMIC DNA]</scope>
    <source>
        <strain evidence="7 8">S30H14</strain>
    </source>
</reference>
<comment type="similarity">
    <text evidence="1 3">Belongs to the TPP enzyme family.</text>
</comment>
<dbReference type="SUPFAM" id="SSF52518">
    <property type="entry name" value="Thiamin diphosphate-binding fold (THDP-binding)"/>
    <property type="match status" value="2"/>
</dbReference>
<dbReference type="AlphaFoldDB" id="A0A9X7Z444"/>
<name>A0A9X7Z444_9BACL</name>
<dbReference type="Pfam" id="PF02775">
    <property type="entry name" value="TPP_enzyme_C"/>
    <property type="match status" value="1"/>
</dbReference>
<sequence length="538" mass="58380">MMRVVDAIARTLYDAGVRYAFGIPGGEVLHLLEAFRDVGIQFILTRHEMGAGFMADAVSRLSDGPSVLVATLGPGLTNTVTPVAQAYLDRSPLVVITGAIATNLENIYTHQMIDQAAILKPVTKFSATVRAIDAGEVTAKALCIAVEGRPGPVHLNLPTDVAQMELVAPVRHRKTIAVPQQARVPTDVQRRLQTAQRPIALVGLGVANACTASATKAFLEGWRIPAMTTYKAKGVIPENYILCLGAIGLSPVIDKIQQSLLKAADLVVTIGFDPVELRSDWILPLQSSASIINVDVVPATHRIFTAQVELIGDIGRTLLGMSENASEFAPDRWPETHLLDHREALKRAVQVAGPDGLHPYDVLQILREELPPTTLACVDTGSHRILANHVWECYEPNGLLQSNGLGSMAYALPAAIAAQLLNQDRTVVCFTGDAGLDMMTGEMALLKAHKLRPVIVVFTDRALSLIKLKQERMNLPTYGVDFDIPNYTALARAYGGQGYVVNSTKELRDVVREIEGTSKETFVLIEAHIDPTDYQQQM</sequence>
<evidence type="ECO:0000313" key="8">
    <source>
        <dbReference type="Proteomes" id="UP000663505"/>
    </source>
</evidence>
<dbReference type="SUPFAM" id="SSF52467">
    <property type="entry name" value="DHS-like NAD/FAD-binding domain"/>
    <property type="match status" value="1"/>
</dbReference>
<feature type="domain" description="Thiamine pyrophosphate enzyme N-terminal TPP-binding" evidence="6">
    <location>
        <begin position="2"/>
        <end position="118"/>
    </location>
</feature>
<dbReference type="RefSeq" id="WP_206654973.1">
    <property type="nucleotide sequence ID" value="NZ_CP071182.1"/>
</dbReference>
<dbReference type="PANTHER" id="PTHR18968:SF129">
    <property type="entry name" value="ACETOLACTATE SYNTHASE"/>
    <property type="match status" value="1"/>
</dbReference>
<evidence type="ECO:0000259" key="5">
    <source>
        <dbReference type="Pfam" id="PF02775"/>
    </source>
</evidence>
<accession>A0A9X7Z444</accession>
<dbReference type="PANTHER" id="PTHR18968">
    <property type="entry name" value="THIAMINE PYROPHOSPHATE ENZYMES"/>
    <property type="match status" value="1"/>
</dbReference>
<protein>
    <submittedName>
        <fullName evidence="7">Thiamine pyrophosphate-binding protein</fullName>
    </submittedName>
</protein>
<dbReference type="InterPro" id="IPR029061">
    <property type="entry name" value="THDP-binding"/>
</dbReference>
<dbReference type="KEGG" id="afx:JZ786_13640"/>